<comment type="caution">
    <text evidence="2">The sequence shown here is derived from an EMBL/GenBank/DDBJ whole genome shotgun (WGS) entry which is preliminary data.</text>
</comment>
<keyword evidence="3" id="KW-1185">Reference proteome</keyword>
<dbReference type="RefSeq" id="WP_134422815.1">
    <property type="nucleotide sequence ID" value="NZ_SOHA01000005.1"/>
</dbReference>
<dbReference type="PANTHER" id="PTHR20992:SF9">
    <property type="entry name" value="AT15442P-RELATED"/>
    <property type="match status" value="1"/>
</dbReference>
<evidence type="ECO:0000313" key="2">
    <source>
        <dbReference type="EMBL" id="TFD32997.1"/>
    </source>
</evidence>
<keyword evidence="1" id="KW-0472">Membrane</keyword>
<organism evidence="2 3">
    <name type="scientific">Cryobacterium cryoconiti</name>
    <dbReference type="NCBI Taxonomy" id="1259239"/>
    <lineage>
        <taxon>Bacteria</taxon>
        <taxon>Bacillati</taxon>
        <taxon>Actinomycetota</taxon>
        <taxon>Actinomycetes</taxon>
        <taxon>Micrococcales</taxon>
        <taxon>Microbacteriaceae</taxon>
        <taxon>Cryobacterium</taxon>
    </lineage>
</organism>
<feature type="transmembrane region" description="Helical" evidence="1">
    <location>
        <begin position="34"/>
        <end position="51"/>
    </location>
</feature>
<feature type="transmembrane region" description="Helical" evidence="1">
    <location>
        <begin position="155"/>
        <end position="176"/>
    </location>
</feature>
<dbReference type="Pfam" id="PF04087">
    <property type="entry name" value="DUF389"/>
    <property type="match status" value="1"/>
</dbReference>
<dbReference type="OrthoDB" id="9790659at2"/>
<feature type="transmembrane region" description="Helical" evidence="1">
    <location>
        <begin position="188"/>
        <end position="211"/>
    </location>
</feature>
<gene>
    <name evidence="2" type="ORF">E3T49_01455</name>
</gene>
<feature type="transmembrane region" description="Helical" evidence="1">
    <location>
        <begin position="232"/>
        <end position="254"/>
    </location>
</feature>
<reference evidence="2 3" key="1">
    <citation type="submission" date="2019-03" db="EMBL/GenBank/DDBJ databases">
        <title>Genomics of glacier-inhabiting Cryobacterium strains.</title>
        <authorList>
            <person name="Liu Q."/>
            <person name="Xin Y.-H."/>
        </authorList>
    </citation>
    <scope>NUCLEOTIDE SEQUENCE [LARGE SCALE GENOMIC DNA]</scope>
    <source>
        <strain evidence="2 3">TMT1-51</strain>
    </source>
</reference>
<dbReference type="InterPro" id="IPR005240">
    <property type="entry name" value="DUF389"/>
</dbReference>
<proteinExistence type="predicted"/>
<evidence type="ECO:0000313" key="3">
    <source>
        <dbReference type="Proteomes" id="UP000297472"/>
    </source>
</evidence>
<sequence length="331" mass="34737">MEIKLPRLAMNDVAYMRETVFYEGPRFRERVSRFWILLVLASVIAAAGVASDSTATVIGAMIIAPLMIPIQGTMLATVLGDPKNLSRSIGLMLAGAAAAIGIAVLVGLLLPVDVLAENNSQVAARVHPRLIDLLAALGTGVVGSIALVRRDISDALPGVAIAISLVPPLSVVGFTFEAGALLQSLGALLLFMTNVAAILGTGIVVMALYGVNRLGEAPATPRARRTHRRNGILVAVAMGVIVLVPLSVSSVSVARSSIFEASVQSVSQRWATDAGWRLQRVATDPDNTVVVSVEGSLPLPDTTVLEQELRAGGLDPKQVRLVLVPAYTVDY</sequence>
<dbReference type="PANTHER" id="PTHR20992">
    <property type="entry name" value="AT15442P-RELATED"/>
    <property type="match status" value="1"/>
</dbReference>
<dbReference type="Proteomes" id="UP000297472">
    <property type="component" value="Unassembled WGS sequence"/>
</dbReference>
<feature type="transmembrane region" description="Helical" evidence="1">
    <location>
        <begin position="91"/>
        <end position="110"/>
    </location>
</feature>
<keyword evidence="1" id="KW-0812">Transmembrane</keyword>
<name>A0A4Y8JX76_9MICO</name>
<accession>A0A4Y8JX76</accession>
<feature type="transmembrane region" description="Helical" evidence="1">
    <location>
        <begin position="130"/>
        <end position="148"/>
    </location>
</feature>
<keyword evidence="1" id="KW-1133">Transmembrane helix</keyword>
<dbReference type="AlphaFoldDB" id="A0A4Y8JX76"/>
<protein>
    <submittedName>
        <fullName evidence="2">DUF389 domain-containing protein</fullName>
    </submittedName>
</protein>
<feature type="transmembrane region" description="Helical" evidence="1">
    <location>
        <begin position="57"/>
        <end position="79"/>
    </location>
</feature>
<dbReference type="EMBL" id="SOHA01000005">
    <property type="protein sequence ID" value="TFD32997.1"/>
    <property type="molecule type" value="Genomic_DNA"/>
</dbReference>
<evidence type="ECO:0000256" key="1">
    <source>
        <dbReference type="SAM" id="Phobius"/>
    </source>
</evidence>